<dbReference type="AlphaFoldDB" id="A0A4Q2DYV8"/>
<feature type="domain" description="Peptidase A1" evidence="7">
    <location>
        <begin position="67"/>
        <end position="395"/>
    </location>
</feature>
<comment type="similarity">
    <text evidence="1 3">Belongs to the peptidase A1 family.</text>
</comment>
<dbReference type="InterPro" id="IPR001969">
    <property type="entry name" value="Aspartic_peptidase_AS"/>
</dbReference>
<evidence type="ECO:0000313" key="9">
    <source>
        <dbReference type="Proteomes" id="UP000290288"/>
    </source>
</evidence>
<dbReference type="CDD" id="cd05471">
    <property type="entry name" value="pepsin_like"/>
    <property type="match status" value="1"/>
</dbReference>
<keyword evidence="5" id="KW-0472">Membrane</keyword>
<dbReference type="OrthoDB" id="2747330at2759"/>
<dbReference type="STRING" id="2316362.A0A4Q2DYV8"/>
<dbReference type="Gene3D" id="2.40.70.10">
    <property type="entry name" value="Acid Proteases"/>
    <property type="match status" value="2"/>
</dbReference>
<keyword evidence="6" id="KW-0732">Signal</keyword>
<evidence type="ECO:0000256" key="2">
    <source>
        <dbReference type="ARBA" id="ARBA00022750"/>
    </source>
</evidence>
<organism evidence="8 9">
    <name type="scientific">Candolleomyces aberdarensis</name>
    <dbReference type="NCBI Taxonomy" id="2316362"/>
    <lineage>
        <taxon>Eukaryota</taxon>
        <taxon>Fungi</taxon>
        <taxon>Dikarya</taxon>
        <taxon>Basidiomycota</taxon>
        <taxon>Agaricomycotina</taxon>
        <taxon>Agaricomycetes</taxon>
        <taxon>Agaricomycetidae</taxon>
        <taxon>Agaricales</taxon>
        <taxon>Agaricineae</taxon>
        <taxon>Psathyrellaceae</taxon>
        <taxon>Candolleomyces</taxon>
    </lineage>
</organism>
<reference evidence="8 9" key="1">
    <citation type="submission" date="2019-01" db="EMBL/GenBank/DDBJ databases">
        <title>Draft genome sequence of Psathyrella aberdarensis IHI B618.</title>
        <authorList>
            <person name="Buettner E."/>
            <person name="Kellner H."/>
        </authorList>
    </citation>
    <scope>NUCLEOTIDE SEQUENCE [LARGE SCALE GENOMIC DNA]</scope>
    <source>
        <strain evidence="8 9">IHI B618</strain>
    </source>
</reference>
<dbReference type="Proteomes" id="UP000290288">
    <property type="component" value="Unassembled WGS sequence"/>
</dbReference>
<feature type="region of interest" description="Disordered" evidence="4">
    <location>
        <begin position="29"/>
        <end position="55"/>
    </location>
</feature>
<keyword evidence="3" id="KW-0378">Hydrolase</keyword>
<dbReference type="PROSITE" id="PS51767">
    <property type="entry name" value="PEPTIDASE_A1"/>
    <property type="match status" value="1"/>
</dbReference>
<proteinExistence type="inferred from homology"/>
<feature type="chain" id="PRO_5020789035" description="Peptidase A1 domain-containing protein" evidence="6">
    <location>
        <begin position="20"/>
        <end position="563"/>
    </location>
</feature>
<keyword evidence="3" id="KW-0645">Protease</keyword>
<dbReference type="GO" id="GO:0004190">
    <property type="term" value="F:aspartic-type endopeptidase activity"/>
    <property type="evidence" value="ECO:0007669"/>
    <property type="project" value="UniProtKB-KW"/>
</dbReference>
<name>A0A4Q2DYV8_9AGAR</name>
<keyword evidence="2 3" id="KW-0064">Aspartyl protease</keyword>
<feature type="compositionally biased region" description="Basic and acidic residues" evidence="4">
    <location>
        <begin position="549"/>
        <end position="563"/>
    </location>
</feature>
<evidence type="ECO:0000256" key="4">
    <source>
        <dbReference type="SAM" id="MobiDB-lite"/>
    </source>
</evidence>
<evidence type="ECO:0000313" key="8">
    <source>
        <dbReference type="EMBL" id="RXW25131.1"/>
    </source>
</evidence>
<gene>
    <name evidence="8" type="ORF">EST38_g708</name>
</gene>
<keyword evidence="5" id="KW-0812">Transmembrane</keyword>
<evidence type="ECO:0000256" key="6">
    <source>
        <dbReference type="SAM" id="SignalP"/>
    </source>
</evidence>
<feature type="transmembrane region" description="Helical" evidence="5">
    <location>
        <begin position="454"/>
        <end position="481"/>
    </location>
</feature>
<dbReference type="PROSITE" id="PS00141">
    <property type="entry name" value="ASP_PROTEASE"/>
    <property type="match status" value="1"/>
</dbReference>
<dbReference type="GO" id="GO:0006508">
    <property type="term" value="P:proteolysis"/>
    <property type="evidence" value="ECO:0007669"/>
    <property type="project" value="UniProtKB-KW"/>
</dbReference>
<dbReference type="InterPro" id="IPR001461">
    <property type="entry name" value="Aspartic_peptidase_A1"/>
</dbReference>
<dbReference type="InterPro" id="IPR021109">
    <property type="entry name" value="Peptidase_aspartic_dom_sf"/>
</dbReference>
<dbReference type="PANTHER" id="PTHR47966">
    <property type="entry name" value="BETA-SITE APP-CLEAVING ENZYME, ISOFORM A-RELATED"/>
    <property type="match status" value="1"/>
</dbReference>
<keyword evidence="9" id="KW-1185">Reference proteome</keyword>
<dbReference type="Pfam" id="PF00026">
    <property type="entry name" value="Asp"/>
    <property type="match status" value="1"/>
</dbReference>
<keyword evidence="5" id="KW-1133">Transmembrane helix</keyword>
<evidence type="ECO:0000259" key="7">
    <source>
        <dbReference type="PROSITE" id="PS51767"/>
    </source>
</evidence>
<feature type="region of interest" description="Disordered" evidence="4">
    <location>
        <begin position="541"/>
        <end position="563"/>
    </location>
</feature>
<evidence type="ECO:0000256" key="5">
    <source>
        <dbReference type="SAM" id="Phobius"/>
    </source>
</evidence>
<comment type="caution">
    <text evidence="8">The sequence shown here is derived from an EMBL/GenBank/DDBJ whole genome shotgun (WGS) entry which is preliminary data.</text>
</comment>
<dbReference type="InterPro" id="IPR034164">
    <property type="entry name" value="Pepsin-like_dom"/>
</dbReference>
<sequence>MKVLSFLSLALLYAASTSANRIRIKQVHTTRHIERREPQSSSDSQTSVGSGDKDSSFSLNSVHDLIYLADINVGGIDYAVQLDTGSSDLFIKGETHPLPNTTTTELSHNLTYAIGWANGNVAYAPVEFLNISIPNQAFVDAQTANNPALGYGADGIAGLGFTRLSSIDHALSSAGSSTGRSLLYNLFEANPSEPNFITFALHRSTQGEDNDVEGSFTIGEIEEEYVAITGNQLIPTWPIQNPYRWNVLLDALIVNSVTSTITPGKTRVQGAPSNKAVVLLDSGSSYTYAPADFVELIYGNITGASLDTAAGYWRVPCDQEINMAIQLGGQVFPLHPLDVAPRTLTDSSKCIGSFVPQSLGDDWDFDWLIGDNFLRSVYSMYDFGDFDSEGKMGNPYVKLLSIIDPDAASVEFHKQRGGTPRTGITYVGLDGISVDPTFFISNDISQSLDMIGKWMPAVLAVVGFNALLICVGSIVWLVLCIRKRRRRALARHPRARTGATPLPLNPINSYIAGVPQSAGNQSPASSVHHYEPVSMALTEDTFVPPSPAFRKESQSDRPKSAAY</sequence>
<dbReference type="PRINTS" id="PR00792">
    <property type="entry name" value="PEPSIN"/>
</dbReference>
<accession>A0A4Q2DYV8</accession>
<dbReference type="InterPro" id="IPR033121">
    <property type="entry name" value="PEPTIDASE_A1"/>
</dbReference>
<dbReference type="SUPFAM" id="SSF50630">
    <property type="entry name" value="Acid proteases"/>
    <property type="match status" value="1"/>
</dbReference>
<evidence type="ECO:0000256" key="3">
    <source>
        <dbReference type="RuleBase" id="RU000454"/>
    </source>
</evidence>
<dbReference type="EMBL" id="SDEE01000008">
    <property type="protein sequence ID" value="RXW25131.1"/>
    <property type="molecule type" value="Genomic_DNA"/>
</dbReference>
<dbReference type="PANTHER" id="PTHR47966:SF57">
    <property type="entry name" value="PEPTIDASE A1 DOMAIN-CONTAINING PROTEIN"/>
    <property type="match status" value="1"/>
</dbReference>
<evidence type="ECO:0000256" key="1">
    <source>
        <dbReference type="ARBA" id="ARBA00007447"/>
    </source>
</evidence>
<feature type="compositionally biased region" description="Low complexity" evidence="4">
    <location>
        <begin position="39"/>
        <end position="50"/>
    </location>
</feature>
<protein>
    <recommendedName>
        <fullName evidence="7">Peptidase A1 domain-containing protein</fullName>
    </recommendedName>
</protein>
<feature type="signal peptide" evidence="6">
    <location>
        <begin position="1"/>
        <end position="19"/>
    </location>
</feature>